<dbReference type="Proteomes" id="UP000193922">
    <property type="component" value="Unassembled WGS sequence"/>
</dbReference>
<dbReference type="GeneID" id="63800514"/>
<reference evidence="1 2" key="1">
    <citation type="submission" date="2016-07" db="EMBL/GenBank/DDBJ databases">
        <title>Pervasive Adenine N6-methylation of Active Genes in Fungi.</title>
        <authorList>
            <consortium name="DOE Joint Genome Institute"/>
            <person name="Mondo S.J."/>
            <person name="Dannebaum R.O."/>
            <person name="Kuo R.C."/>
            <person name="Labutti K."/>
            <person name="Haridas S."/>
            <person name="Kuo A."/>
            <person name="Salamov A."/>
            <person name="Ahrendt S.R."/>
            <person name="Lipzen A."/>
            <person name="Sullivan W."/>
            <person name="Andreopoulos W.B."/>
            <person name="Clum A."/>
            <person name="Lindquist E."/>
            <person name="Daum C."/>
            <person name="Ramamoorthy G.K."/>
            <person name="Gryganskyi A."/>
            <person name="Culley D."/>
            <person name="Magnuson J.K."/>
            <person name="James T.Y."/>
            <person name="O'Malley M.A."/>
            <person name="Stajich J.E."/>
            <person name="Spatafora J.W."/>
            <person name="Visel A."/>
            <person name="Grigoriev I.V."/>
        </authorList>
    </citation>
    <scope>NUCLEOTIDE SEQUENCE [LARGE SCALE GENOMIC DNA]</scope>
    <source>
        <strain evidence="1 2">ATCC 12442</strain>
    </source>
</reference>
<dbReference type="EMBL" id="MCFD01000009">
    <property type="protein sequence ID" value="ORX68515.1"/>
    <property type="molecule type" value="Genomic_DNA"/>
</dbReference>
<proteinExistence type="predicted"/>
<dbReference type="RefSeq" id="XP_040742297.1">
    <property type="nucleotide sequence ID" value="XM_040883866.1"/>
</dbReference>
<keyword evidence="2" id="KW-1185">Reference proteome</keyword>
<comment type="caution">
    <text evidence="1">The sequence shown here is derived from an EMBL/GenBank/DDBJ whole genome shotgun (WGS) entry which is preliminary data.</text>
</comment>
<organism evidence="1 2">
    <name type="scientific">Linderina pennispora</name>
    <dbReference type="NCBI Taxonomy" id="61395"/>
    <lineage>
        <taxon>Eukaryota</taxon>
        <taxon>Fungi</taxon>
        <taxon>Fungi incertae sedis</taxon>
        <taxon>Zoopagomycota</taxon>
        <taxon>Kickxellomycotina</taxon>
        <taxon>Kickxellomycetes</taxon>
        <taxon>Kickxellales</taxon>
        <taxon>Kickxellaceae</taxon>
        <taxon>Linderina</taxon>
    </lineage>
</organism>
<evidence type="ECO:0000313" key="2">
    <source>
        <dbReference type="Proteomes" id="UP000193922"/>
    </source>
</evidence>
<evidence type="ECO:0000313" key="1">
    <source>
        <dbReference type="EMBL" id="ORX68515.1"/>
    </source>
</evidence>
<protein>
    <submittedName>
        <fullName evidence="1">Uncharacterized protein</fullName>
    </submittedName>
</protein>
<sequence>MDRRFRWSMHLSGIHTSSSQQSRDMDFRRMSVDASMGPPRQFLLDSYNGASHQMWNTGNAARQFSVEPWHSQDQRTLNLRVSSLTLRLSMLQR</sequence>
<dbReference type="AlphaFoldDB" id="A0A1Y1W587"/>
<name>A0A1Y1W587_9FUNG</name>
<accession>A0A1Y1W587</accession>
<gene>
    <name evidence="1" type="ORF">DL89DRAFT_178737</name>
</gene>